<evidence type="ECO:0000313" key="3">
    <source>
        <dbReference type="Proteomes" id="UP001369082"/>
    </source>
</evidence>
<evidence type="ECO:0008006" key="4">
    <source>
        <dbReference type="Google" id="ProtNLM"/>
    </source>
</evidence>
<proteinExistence type="predicted"/>
<accession>A0ABU9GQ47</accession>
<keyword evidence="3" id="KW-1185">Reference proteome</keyword>
<reference evidence="2 3" key="1">
    <citation type="submission" date="2024-02" db="EMBL/GenBank/DDBJ databases">
        <title>Bacteria isolated from the canopy kelp, Nereocystis luetkeana.</title>
        <authorList>
            <person name="Pfister C.A."/>
            <person name="Younker I.T."/>
            <person name="Light S.H."/>
        </authorList>
    </citation>
    <scope>NUCLEOTIDE SEQUENCE [LARGE SCALE GENOMIC DNA]</scope>
    <source>
        <strain evidence="2 3">TI.1.05</strain>
    </source>
</reference>
<dbReference type="PROSITE" id="PS51257">
    <property type="entry name" value="PROKAR_LIPOPROTEIN"/>
    <property type="match status" value="1"/>
</dbReference>
<dbReference type="EMBL" id="JBAKAZ010000022">
    <property type="protein sequence ID" value="MEL0629438.1"/>
    <property type="molecule type" value="Genomic_DNA"/>
</dbReference>
<name>A0ABU9GQ47_9GAMM</name>
<comment type="caution">
    <text evidence="2">The sequence shown here is derived from an EMBL/GenBank/DDBJ whole genome shotgun (WGS) entry which is preliminary data.</text>
</comment>
<sequence length="411" mass="46058">MPKLLFIILILLAGCSAQHGSNRLAEELTYQPPQTILNALQSDQPDTTDIAQYYLNLGYLQLISGQPKSAIESLQTAKKEMQLLTATSVSETLAAGTINETFRRYSGSPTDRVMVHNMLALSYLFSDDIEGARVEMLQADVAMKTLIDGDALNGQLASTHLLTAIIYELLDERSNAFISYRFAEKIMLERGLSIPLSLQLALLRMSDKMGNNVQYRYYKNQYPSVVLPANKTHQVFSLYFDGVVDHKREASIVVPSFAGHQLIRVSVPTYPPRYTNSRHNTINDGEQSKNSGLIEDVNRIVREDLDKEYPSILLLTTTRAVAKYQLVQEAQRRDPLLGAIVNMTTLISEVADVRSWNMLPASIQFSYLETDSQNVVIELPNQGRQSINLDKAAQHVILATGLSKDVFHYQQ</sequence>
<gene>
    <name evidence="2" type="ORF">V6256_07440</name>
</gene>
<dbReference type="InterPro" id="IPR011990">
    <property type="entry name" value="TPR-like_helical_dom_sf"/>
</dbReference>
<dbReference type="Proteomes" id="UP001369082">
    <property type="component" value="Unassembled WGS sequence"/>
</dbReference>
<protein>
    <recommendedName>
        <fullName evidence="4">LPP20 lipoprotein</fullName>
    </recommendedName>
</protein>
<keyword evidence="1" id="KW-0732">Signal</keyword>
<evidence type="ECO:0000313" key="2">
    <source>
        <dbReference type="EMBL" id="MEL0629438.1"/>
    </source>
</evidence>
<feature type="signal peptide" evidence="1">
    <location>
        <begin position="1"/>
        <end position="19"/>
    </location>
</feature>
<dbReference type="SUPFAM" id="SSF48452">
    <property type="entry name" value="TPR-like"/>
    <property type="match status" value="1"/>
</dbReference>
<dbReference type="RefSeq" id="WP_341597447.1">
    <property type="nucleotide sequence ID" value="NZ_JBAKAZ010000022.1"/>
</dbReference>
<organism evidence="2 3">
    <name type="scientific">Psychromonas aquatilis</name>
    <dbReference type="NCBI Taxonomy" id="2005072"/>
    <lineage>
        <taxon>Bacteria</taxon>
        <taxon>Pseudomonadati</taxon>
        <taxon>Pseudomonadota</taxon>
        <taxon>Gammaproteobacteria</taxon>
        <taxon>Alteromonadales</taxon>
        <taxon>Psychromonadaceae</taxon>
        <taxon>Psychromonas</taxon>
    </lineage>
</organism>
<feature type="chain" id="PRO_5045569954" description="LPP20 lipoprotein" evidence="1">
    <location>
        <begin position="20"/>
        <end position="411"/>
    </location>
</feature>
<evidence type="ECO:0000256" key="1">
    <source>
        <dbReference type="SAM" id="SignalP"/>
    </source>
</evidence>